<keyword evidence="10 12" id="KW-0143">Chaperone</keyword>
<keyword evidence="4 12" id="KW-0812">Transmembrane</keyword>
<organism evidence="14 15">
    <name type="scientific">Pallidibacillus pasinlerensis</name>
    <dbReference type="NCBI Taxonomy" id="2703818"/>
    <lineage>
        <taxon>Bacteria</taxon>
        <taxon>Bacillati</taxon>
        <taxon>Bacillota</taxon>
        <taxon>Bacilli</taxon>
        <taxon>Bacillales</taxon>
        <taxon>Bacillaceae</taxon>
        <taxon>Pallidibacillus</taxon>
    </lineage>
</organism>
<comment type="caution">
    <text evidence="14">The sequence shown here is derived from an EMBL/GenBank/DDBJ whole genome shotgun (WGS) entry which is preliminary data.</text>
</comment>
<dbReference type="Proteomes" id="UP000743899">
    <property type="component" value="Unassembled WGS sequence"/>
</dbReference>
<evidence type="ECO:0000313" key="14">
    <source>
        <dbReference type="EMBL" id="NCU18259.1"/>
    </source>
</evidence>
<comment type="similarity">
    <text evidence="12">Belongs to the OXA1/ALB3/YidC family. Type 2 subfamily.</text>
</comment>
<dbReference type="HAMAP" id="MF_01811">
    <property type="entry name" value="YidC_type2"/>
    <property type="match status" value="1"/>
</dbReference>
<evidence type="ECO:0000256" key="1">
    <source>
        <dbReference type="ARBA" id="ARBA00004651"/>
    </source>
</evidence>
<keyword evidence="9" id="KW-0564">Palmitate</keyword>
<feature type="transmembrane region" description="Helical" evidence="12">
    <location>
        <begin position="73"/>
        <end position="96"/>
    </location>
</feature>
<feature type="transmembrane region" description="Helical" evidence="12">
    <location>
        <begin position="20"/>
        <end position="37"/>
    </location>
</feature>
<evidence type="ECO:0000256" key="4">
    <source>
        <dbReference type="ARBA" id="ARBA00022692"/>
    </source>
</evidence>
<evidence type="ECO:0000256" key="7">
    <source>
        <dbReference type="ARBA" id="ARBA00022989"/>
    </source>
</evidence>
<dbReference type="PRINTS" id="PR01900">
    <property type="entry name" value="YIDCPROTEIN"/>
</dbReference>
<dbReference type="NCBIfam" id="NF002803">
    <property type="entry name" value="PRK02944.1"/>
    <property type="match status" value="1"/>
</dbReference>
<keyword evidence="6 12" id="KW-0653">Protein transport</keyword>
<feature type="transmembrane region" description="Helical" evidence="12">
    <location>
        <begin position="187"/>
        <end position="205"/>
    </location>
</feature>
<evidence type="ECO:0000256" key="8">
    <source>
        <dbReference type="ARBA" id="ARBA00023136"/>
    </source>
</evidence>
<feature type="domain" description="Membrane insertase YidC/Oxa/ALB C-terminal" evidence="13">
    <location>
        <begin position="76"/>
        <end position="257"/>
    </location>
</feature>
<keyword evidence="2 12" id="KW-0813">Transport</keyword>
<accession>A0ABX0A490</accession>
<keyword evidence="8 12" id="KW-0472">Membrane</keyword>
<evidence type="ECO:0000256" key="10">
    <source>
        <dbReference type="ARBA" id="ARBA00023186"/>
    </source>
</evidence>
<reference evidence="14 15" key="1">
    <citation type="submission" date="2020-01" db="EMBL/GenBank/DDBJ databases">
        <title>A novel Bacillus sp. from Pasinler.</title>
        <authorList>
            <person name="Adiguzel A."/>
            <person name="Ay H."/>
            <person name="Baltaci M.O."/>
        </authorList>
    </citation>
    <scope>NUCLEOTIDE SEQUENCE [LARGE SCALE GENOMIC DNA]</scope>
    <source>
        <strain evidence="14 15">P1</strain>
    </source>
</reference>
<keyword evidence="7 12" id="KW-1133">Transmembrane helix</keyword>
<keyword evidence="3 12" id="KW-1003">Cell membrane</keyword>
<feature type="transmembrane region" description="Helical" evidence="12">
    <location>
        <begin position="217"/>
        <end position="234"/>
    </location>
</feature>
<evidence type="ECO:0000256" key="11">
    <source>
        <dbReference type="ARBA" id="ARBA00023288"/>
    </source>
</evidence>
<name>A0ABX0A490_9BACI</name>
<keyword evidence="11" id="KW-0449">Lipoprotein</keyword>
<comment type="subcellular location">
    <subcellularLocation>
        <location evidence="1 12">Cell membrane</location>
        <topology evidence="1 12">Multi-pass membrane protein</topology>
    </subcellularLocation>
</comment>
<evidence type="ECO:0000256" key="2">
    <source>
        <dbReference type="ARBA" id="ARBA00022448"/>
    </source>
</evidence>
<gene>
    <name evidence="12 14" type="primary">yidC</name>
    <name evidence="14" type="ORF">GW534_11075</name>
</gene>
<evidence type="ECO:0000256" key="6">
    <source>
        <dbReference type="ARBA" id="ARBA00022927"/>
    </source>
</evidence>
<dbReference type="Pfam" id="PF02096">
    <property type="entry name" value="60KD_IMP"/>
    <property type="match status" value="1"/>
</dbReference>
<evidence type="ECO:0000256" key="5">
    <source>
        <dbReference type="ARBA" id="ARBA00022729"/>
    </source>
</evidence>
<dbReference type="InterPro" id="IPR047196">
    <property type="entry name" value="YidC_ALB_C"/>
</dbReference>
<protein>
    <recommendedName>
        <fullName evidence="12">Membrane protein insertase YidC</fullName>
    </recommendedName>
    <alternativeName>
        <fullName evidence="12">Foldase YidC</fullName>
    </alternativeName>
    <alternativeName>
        <fullName evidence="12">Membrane integrase YidC</fullName>
    </alternativeName>
    <alternativeName>
        <fullName evidence="12">Membrane protein YidC</fullName>
    </alternativeName>
</protein>
<dbReference type="InterPro" id="IPR023060">
    <property type="entry name" value="YidC/YidC1/YidC2_Firmicutes"/>
</dbReference>
<dbReference type="InterPro" id="IPR028055">
    <property type="entry name" value="YidC/Oxa/ALB_C"/>
</dbReference>
<evidence type="ECO:0000256" key="12">
    <source>
        <dbReference type="HAMAP-Rule" id="MF_01811"/>
    </source>
</evidence>
<evidence type="ECO:0000256" key="3">
    <source>
        <dbReference type="ARBA" id="ARBA00022475"/>
    </source>
</evidence>
<dbReference type="InterPro" id="IPR001708">
    <property type="entry name" value="YidC/ALB3/OXA1/COX18"/>
</dbReference>
<comment type="function">
    <text evidence="12">Required for the insertion and/or proper folding and/or complex formation of integral membrane proteins into the membrane. Involved in integration of membrane proteins that insert both dependently and independently of the Sec translocase complex, as well as at least some lipoproteins.</text>
</comment>
<dbReference type="EMBL" id="JAACYS010000052">
    <property type="protein sequence ID" value="NCU18259.1"/>
    <property type="molecule type" value="Genomic_DNA"/>
</dbReference>
<feature type="transmembrane region" description="Helical" evidence="12">
    <location>
        <begin position="146"/>
        <end position="167"/>
    </location>
</feature>
<keyword evidence="15" id="KW-1185">Reference proteome</keyword>
<feature type="transmembrane region" description="Helical" evidence="12">
    <location>
        <begin position="49"/>
        <end position="67"/>
    </location>
</feature>
<proteinExistence type="inferred from homology"/>
<evidence type="ECO:0000259" key="13">
    <source>
        <dbReference type="Pfam" id="PF02096"/>
    </source>
</evidence>
<dbReference type="CDD" id="cd20070">
    <property type="entry name" value="5TM_YidC_Alb3"/>
    <property type="match status" value="1"/>
</dbReference>
<dbReference type="PANTHER" id="PTHR12428">
    <property type="entry name" value="OXA1"/>
    <property type="match status" value="1"/>
</dbReference>
<evidence type="ECO:0000313" key="15">
    <source>
        <dbReference type="Proteomes" id="UP000743899"/>
    </source>
</evidence>
<evidence type="ECO:0000256" key="9">
    <source>
        <dbReference type="ARBA" id="ARBA00023139"/>
    </source>
</evidence>
<keyword evidence="5 12" id="KW-0732">Signal</keyword>
<sequence>MIESEILLKVGGYTFVKKKVFGLISIVLVITLLTGCTEINEPITSESTGIWNQFIVYPLSWLIIKIGEVFGGSWGYGLSIILITIAIRLILLPLMVKQMKSSKMLQAIQPELQELKKKYSSKDAVTQQKFQQAQIQLFQKYDINPMAGCLPILIQLPILLGFYHAIMRTEDLQGKTFLWFELSERDPYFILPILAGVLTFIQQKVMMKDQQSNPQLAMMLWLMPIMILVFAWILPAALPLYWIIGNIFTIVQSFFIKIPEIAIVKPETSSGQRKAKAGRAGGKKK</sequence>
<dbReference type="NCBIfam" id="TIGR03592">
    <property type="entry name" value="yidC_oxa1_cterm"/>
    <property type="match status" value="1"/>
</dbReference>
<dbReference type="PANTHER" id="PTHR12428:SF65">
    <property type="entry name" value="CYTOCHROME C OXIDASE ASSEMBLY PROTEIN COX18, MITOCHONDRIAL"/>
    <property type="match status" value="1"/>
</dbReference>